<sequence length="94" mass="11149">MFRLLVDEVNDVALIDIEGNKATWIYYQGDNEIDDISDPDYWFSVDYHKEDLMGYLLYESKSKQEAVDHIKMLLVLRVVPTFEECKQEDYVYLG</sequence>
<name>M4T3U9_9CAUD</name>
<proteinExistence type="predicted"/>
<dbReference type="Proteomes" id="UP000204048">
    <property type="component" value="Segment"/>
</dbReference>
<organism evidence="1 2">
    <name type="scientific">Pseudoalteromonas phage pYD6-A</name>
    <dbReference type="NCBI Taxonomy" id="754052"/>
    <lineage>
        <taxon>Viruses</taxon>
        <taxon>Duplodnaviria</taxon>
        <taxon>Heunggongvirae</taxon>
        <taxon>Uroviricota</taxon>
        <taxon>Caudoviricetes</taxon>
        <taxon>Schitoviridae</taxon>
        <taxon>Fuhrmanvirinae</taxon>
        <taxon>Matsuvirus</taxon>
        <taxon>Matsuvirus pYD6A</taxon>
    </lineage>
</organism>
<reference evidence="1 2" key="1">
    <citation type="submission" date="2010-11" db="EMBL/GenBank/DDBJ databases">
        <title>The Genome Sequence of Pseudoalteromonas phage pYD6-A.</title>
        <authorList>
            <consortium name="The Broad Institute Genome Sequencing Platform"/>
            <person name="Henn M.R."/>
            <person name="Wolf A."/>
            <person name="Jost G."/>
            <person name="Levin J."/>
            <person name="Malboeuf C."/>
            <person name="Casali M."/>
            <person name="Russ C."/>
            <person name="Lennon N."/>
            <person name="Chapman S.B."/>
            <person name="Erlich R."/>
            <person name="Young S.K."/>
            <person name="Yandava C."/>
            <person name="Zeng Q."/>
            <person name="Alvarado L."/>
            <person name="Anderson S."/>
            <person name="Berlin A."/>
            <person name="Chen Z."/>
            <person name="Freedman E."/>
            <person name="Gellesch M."/>
            <person name="Goldberg J."/>
            <person name="Green L."/>
            <person name="Griggs A."/>
            <person name="Gujja S."/>
            <person name="Heilman E.R."/>
            <person name="Heiman D."/>
            <person name="Hollinger A."/>
            <person name="Howarth C."/>
            <person name="Larson L."/>
            <person name="Mehta T."/>
            <person name="Pearson M."/>
            <person name="Roberts A."/>
            <person name="Ryan E."/>
            <person name="Saif S."/>
            <person name="Shea T."/>
            <person name="Shenoy N."/>
            <person name="Sisk P."/>
            <person name="Stolte C."/>
            <person name="Sykes S."/>
            <person name="White J."/>
            <person name="Haas B."/>
            <person name="Nusbaum C."/>
            <person name="Birren B."/>
        </authorList>
    </citation>
    <scope>NUCLEOTIDE SEQUENCE [LARGE SCALE GENOMIC DNA]</scope>
    <source>
        <strain evidence="2">pYD6-A</strain>
    </source>
</reference>
<dbReference type="KEGG" id="vg:15010755"/>
<keyword evidence="2" id="KW-1185">Reference proteome</keyword>
<dbReference type="RefSeq" id="YP_007674222.1">
    <property type="nucleotide sequence ID" value="NC_020849.1"/>
</dbReference>
<dbReference type="GeneID" id="15010755"/>
<evidence type="ECO:0000313" key="2">
    <source>
        <dbReference type="Proteomes" id="UP000204048"/>
    </source>
</evidence>
<gene>
    <name evidence="1" type="ORF">PYDG_00012</name>
</gene>
<dbReference type="EMBL" id="JF974296">
    <property type="protein sequence ID" value="AGH57544.1"/>
    <property type="molecule type" value="Genomic_DNA"/>
</dbReference>
<evidence type="ECO:0000313" key="1">
    <source>
        <dbReference type="EMBL" id="AGH57544.1"/>
    </source>
</evidence>
<protein>
    <submittedName>
        <fullName evidence="1">Uncharacterized protein</fullName>
    </submittedName>
</protein>
<accession>M4T3U9</accession>